<dbReference type="RefSeq" id="WP_138117872.1">
    <property type="nucleotide sequence ID" value="NZ_VBWN01000003.1"/>
</dbReference>
<proteinExistence type="predicted"/>
<dbReference type="InterPro" id="IPR002178">
    <property type="entry name" value="PTS_EIIA_type-2_dom"/>
</dbReference>
<evidence type="ECO:0000313" key="2">
    <source>
        <dbReference type="EMBL" id="TLF42460.1"/>
    </source>
</evidence>
<dbReference type="GO" id="GO:0030295">
    <property type="term" value="F:protein kinase activator activity"/>
    <property type="evidence" value="ECO:0007669"/>
    <property type="project" value="TreeGrafter"/>
</dbReference>
<reference evidence="2 3" key="1">
    <citation type="submission" date="2019-05" db="EMBL/GenBank/DDBJ databases">
        <title>Genome-based reclassification of Lactobacillus casei as Lactobacillus casei subsp. casei. subsp.nov., description of Lactobacillus casei subsp. zeae subsp. nov., and emended description of Lactobacillus casei.</title>
        <authorList>
            <person name="Huang C.-H."/>
        </authorList>
    </citation>
    <scope>NUCLEOTIDE SEQUENCE [LARGE SCALE GENOMIC DNA]</scope>
    <source>
        <strain evidence="2 3">CRBIP24.58</strain>
    </source>
</reference>
<dbReference type="Gene3D" id="3.40.930.10">
    <property type="entry name" value="Mannitol-specific EII, Chain A"/>
    <property type="match status" value="1"/>
</dbReference>
<dbReference type="Pfam" id="PF00359">
    <property type="entry name" value="PTS_EIIA_2"/>
    <property type="match status" value="1"/>
</dbReference>
<dbReference type="PROSITE" id="PS51094">
    <property type="entry name" value="PTS_EIIA_TYPE_2"/>
    <property type="match status" value="1"/>
</dbReference>
<evidence type="ECO:0000313" key="3">
    <source>
        <dbReference type="Proteomes" id="UP000307781"/>
    </source>
</evidence>
<name>A0A5R8LYQ4_LACZE</name>
<accession>A0A5R8LYQ4</accession>
<protein>
    <submittedName>
        <fullName evidence="2">PTS sugar transporter subunit IIA</fullName>
    </submittedName>
</protein>
<feature type="domain" description="PTS EIIA type-2" evidence="1">
    <location>
        <begin position="5"/>
        <end position="152"/>
    </location>
</feature>
<dbReference type="SUPFAM" id="SSF55804">
    <property type="entry name" value="Phoshotransferase/anion transport protein"/>
    <property type="match status" value="1"/>
</dbReference>
<sequence length="156" mass="17098">MVKAVILRFEPISAGEIKRPLDKQAVLKAISDALAKVSGQEVAQIQSAFLERERIGNTALTSGIVIPHAVLNGRQSPILGIFNYPQGIQDWEDLDGKPVTHVLAILMGKAGITEQEADDIKHFFTALALPNFLQKISETQQSQTTIAVIKQQLEEE</sequence>
<comment type="caution">
    <text evidence="2">The sequence shown here is derived from an EMBL/GenBank/DDBJ whole genome shotgun (WGS) entry which is preliminary data.</text>
</comment>
<keyword evidence="2" id="KW-0813">Transport</keyword>
<dbReference type="PANTHER" id="PTHR47738">
    <property type="entry name" value="PTS SYSTEM FRUCTOSE-LIKE EIIA COMPONENT-RELATED"/>
    <property type="match status" value="1"/>
</dbReference>
<dbReference type="InterPro" id="IPR051541">
    <property type="entry name" value="PTS_SugarTrans_NitroReg"/>
</dbReference>
<dbReference type="InterPro" id="IPR016152">
    <property type="entry name" value="PTrfase/Anion_transptr"/>
</dbReference>
<dbReference type="PANTHER" id="PTHR47738:SF1">
    <property type="entry name" value="NITROGEN REGULATORY PROTEIN"/>
    <property type="match status" value="1"/>
</dbReference>
<dbReference type="AlphaFoldDB" id="A0A5R8LYQ4"/>
<gene>
    <name evidence="2" type="ORF">FEI14_06095</name>
</gene>
<evidence type="ECO:0000259" key="1">
    <source>
        <dbReference type="PROSITE" id="PS51094"/>
    </source>
</evidence>
<dbReference type="Proteomes" id="UP000307781">
    <property type="component" value="Unassembled WGS sequence"/>
</dbReference>
<keyword evidence="2" id="KW-0762">Sugar transport</keyword>
<dbReference type="EMBL" id="VBWN01000003">
    <property type="protein sequence ID" value="TLF42460.1"/>
    <property type="molecule type" value="Genomic_DNA"/>
</dbReference>
<organism evidence="2 3">
    <name type="scientific">Lacticaseibacillus zeae</name>
    <name type="common">Lactobacillus zeae</name>
    <dbReference type="NCBI Taxonomy" id="57037"/>
    <lineage>
        <taxon>Bacteria</taxon>
        <taxon>Bacillati</taxon>
        <taxon>Bacillota</taxon>
        <taxon>Bacilli</taxon>
        <taxon>Lactobacillales</taxon>
        <taxon>Lactobacillaceae</taxon>
        <taxon>Lacticaseibacillus</taxon>
    </lineage>
</organism>